<evidence type="ECO:0000313" key="5">
    <source>
        <dbReference type="EMBL" id="RUQ27148.1"/>
    </source>
</evidence>
<evidence type="ECO:0000259" key="4">
    <source>
        <dbReference type="PROSITE" id="PS50932"/>
    </source>
</evidence>
<reference evidence="5 6" key="1">
    <citation type="submission" date="2018-12" db="EMBL/GenBank/DDBJ databases">
        <title>Bacillus chawlae sp. nov., Bacillus glennii sp. nov., and Bacillus saganii sp. nov. Isolated from the Vehicle Assembly Building at Kennedy Space Center where the Viking Spacecraft were Assembled.</title>
        <authorList>
            <person name="Seuylemezian A."/>
            <person name="Vaishampayan P."/>
        </authorList>
    </citation>
    <scope>NUCLEOTIDE SEQUENCE [LARGE SCALE GENOMIC DNA]</scope>
    <source>
        <strain evidence="5 6">L5</strain>
    </source>
</reference>
<dbReference type="Pfam" id="PF00356">
    <property type="entry name" value="LacI"/>
    <property type="match status" value="1"/>
</dbReference>
<dbReference type="Gene3D" id="3.40.50.2300">
    <property type="match status" value="2"/>
</dbReference>
<accession>A0A3S0VVS0</accession>
<gene>
    <name evidence="5" type="ORF">ELQ35_17520</name>
</gene>
<dbReference type="CDD" id="cd06284">
    <property type="entry name" value="PBP1_LacI-like"/>
    <property type="match status" value="1"/>
</dbReference>
<sequence length="339" mass="37771">MVRITDVADLAKVSPATVSRVLSNEVKVSSETKKKVLDAIEKLNYRPNVLARQLRRMETKTIMVIVPDITNPFFSKVLKGIESVARKKGYKVLLGNTDNDIGREKEYLELLHHKQIDGTILLTARMEGKYITEWADQYPVVLACEYLEGSLIPTVSIDNVSASRKATEHLIKLGHRCIGFISGPMNIILSKDRLKGYHQALAQNEIEVEPLLIQEGDYSSKSGFNMMLKFLALENPPTAVFASSDEMAIGALKAVKINGFHVPGDISIVGFDGITLGEIVEPAITTIVQPMYQIGYKAMELLLNLIEDRELPKKQLMLADKLIIRESCGAKMIRDTIVF</sequence>
<organism evidence="5 6">
    <name type="scientific">Peribacillus cavernae</name>
    <dbReference type="NCBI Taxonomy" id="1674310"/>
    <lineage>
        <taxon>Bacteria</taxon>
        <taxon>Bacillati</taxon>
        <taxon>Bacillota</taxon>
        <taxon>Bacilli</taxon>
        <taxon>Bacillales</taxon>
        <taxon>Bacillaceae</taxon>
        <taxon>Peribacillus</taxon>
    </lineage>
</organism>
<dbReference type="GO" id="GO:0003700">
    <property type="term" value="F:DNA-binding transcription factor activity"/>
    <property type="evidence" value="ECO:0007669"/>
    <property type="project" value="TreeGrafter"/>
</dbReference>
<dbReference type="Proteomes" id="UP000267430">
    <property type="component" value="Unassembled WGS sequence"/>
</dbReference>
<dbReference type="InterPro" id="IPR028082">
    <property type="entry name" value="Peripla_BP_I"/>
</dbReference>
<keyword evidence="6" id="KW-1185">Reference proteome</keyword>
<dbReference type="Gene3D" id="1.10.260.40">
    <property type="entry name" value="lambda repressor-like DNA-binding domains"/>
    <property type="match status" value="1"/>
</dbReference>
<evidence type="ECO:0000256" key="1">
    <source>
        <dbReference type="ARBA" id="ARBA00023015"/>
    </source>
</evidence>
<protein>
    <submittedName>
        <fullName evidence="5">LacI family transcriptional regulator</fullName>
    </submittedName>
</protein>
<dbReference type="InterPro" id="IPR001761">
    <property type="entry name" value="Peripla_BP/Lac1_sug-bd_dom"/>
</dbReference>
<dbReference type="InterPro" id="IPR010982">
    <property type="entry name" value="Lambda_DNA-bd_dom_sf"/>
</dbReference>
<evidence type="ECO:0000256" key="3">
    <source>
        <dbReference type="ARBA" id="ARBA00023163"/>
    </source>
</evidence>
<dbReference type="SMART" id="SM00354">
    <property type="entry name" value="HTH_LACI"/>
    <property type="match status" value="1"/>
</dbReference>
<dbReference type="Pfam" id="PF00532">
    <property type="entry name" value="Peripla_BP_1"/>
    <property type="match status" value="1"/>
</dbReference>
<comment type="caution">
    <text evidence="5">The sequence shown here is derived from an EMBL/GenBank/DDBJ whole genome shotgun (WGS) entry which is preliminary data.</text>
</comment>
<dbReference type="OrthoDB" id="9796186at2"/>
<evidence type="ECO:0000256" key="2">
    <source>
        <dbReference type="ARBA" id="ARBA00023125"/>
    </source>
</evidence>
<dbReference type="InterPro" id="IPR000843">
    <property type="entry name" value="HTH_LacI"/>
</dbReference>
<dbReference type="GO" id="GO:0000976">
    <property type="term" value="F:transcription cis-regulatory region binding"/>
    <property type="evidence" value="ECO:0007669"/>
    <property type="project" value="TreeGrafter"/>
</dbReference>
<proteinExistence type="predicted"/>
<keyword evidence="3" id="KW-0804">Transcription</keyword>
<dbReference type="PANTHER" id="PTHR30146">
    <property type="entry name" value="LACI-RELATED TRANSCRIPTIONAL REPRESSOR"/>
    <property type="match status" value="1"/>
</dbReference>
<dbReference type="EMBL" id="RYZZ01000030">
    <property type="protein sequence ID" value="RUQ27148.1"/>
    <property type="molecule type" value="Genomic_DNA"/>
</dbReference>
<dbReference type="SUPFAM" id="SSF53822">
    <property type="entry name" value="Periplasmic binding protein-like I"/>
    <property type="match status" value="1"/>
</dbReference>
<dbReference type="AlphaFoldDB" id="A0A3S0VVS0"/>
<dbReference type="PROSITE" id="PS00356">
    <property type="entry name" value="HTH_LACI_1"/>
    <property type="match status" value="1"/>
</dbReference>
<dbReference type="CDD" id="cd01392">
    <property type="entry name" value="HTH_LacI"/>
    <property type="match status" value="1"/>
</dbReference>
<dbReference type="PROSITE" id="PS50932">
    <property type="entry name" value="HTH_LACI_2"/>
    <property type="match status" value="1"/>
</dbReference>
<evidence type="ECO:0000313" key="6">
    <source>
        <dbReference type="Proteomes" id="UP000267430"/>
    </source>
</evidence>
<dbReference type="PANTHER" id="PTHR30146:SF109">
    <property type="entry name" value="HTH-TYPE TRANSCRIPTIONAL REGULATOR GALS"/>
    <property type="match status" value="1"/>
</dbReference>
<feature type="domain" description="HTH lacI-type" evidence="4">
    <location>
        <begin position="2"/>
        <end position="56"/>
    </location>
</feature>
<keyword evidence="2" id="KW-0238">DNA-binding</keyword>
<name>A0A3S0VVS0_9BACI</name>
<keyword evidence="1" id="KW-0805">Transcription regulation</keyword>
<dbReference type="SUPFAM" id="SSF47413">
    <property type="entry name" value="lambda repressor-like DNA-binding domains"/>
    <property type="match status" value="1"/>
</dbReference>
<dbReference type="RefSeq" id="WP_126866485.1">
    <property type="nucleotide sequence ID" value="NZ_JAUSTX010000009.1"/>
</dbReference>